<dbReference type="PIRSF" id="PIRSF035875">
    <property type="entry name" value="RNase_BN"/>
    <property type="match status" value="1"/>
</dbReference>
<keyword evidence="2" id="KW-1003">Cell membrane</keyword>
<dbReference type="Proteomes" id="UP000565572">
    <property type="component" value="Unassembled WGS sequence"/>
</dbReference>
<feature type="transmembrane region" description="Helical" evidence="6">
    <location>
        <begin position="172"/>
        <end position="193"/>
    </location>
</feature>
<gene>
    <name evidence="7" type="ORF">FHX39_001672</name>
</gene>
<comment type="subcellular location">
    <subcellularLocation>
        <location evidence="1">Cell membrane</location>
        <topology evidence="1">Multi-pass membrane protein</topology>
    </subcellularLocation>
</comment>
<evidence type="ECO:0000256" key="6">
    <source>
        <dbReference type="SAM" id="Phobius"/>
    </source>
</evidence>
<evidence type="ECO:0000256" key="1">
    <source>
        <dbReference type="ARBA" id="ARBA00004651"/>
    </source>
</evidence>
<dbReference type="PANTHER" id="PTHR30213:SF0">
    <property type="entry name" value="UPF0761 MEMBRANE PROTEIN YIHY"/>
    <property type="match status" value="1"/>
</dbReference>
<protein>
    <submittedName>
        <fullName evidence="7">Membrane protein</fullName>
    </submittedName>
</protein>
<feature type="transmembrane region" description="Helical" evidence="6">
    <location>
        <begin position="213"/>
        <end position="230"/>
    </location>
</feature>
<name>A0A7W5JUX6_9ACTN</name>
<organism evidence="7 8">
    <name type="scientific">Microlunatus antarcticus</name>
    <dbReference type="NCBI Taxonomy" id="53388"/>
    <lineage>
        <taxon>Bacteria</taxon>
        <taxon>Bacillati</taxon>
        <taxon>Actinomycetota</taxon>
        <taxon>Actinomycetes</taxon>
        <taxon>Propionibacteriales</taxon>
        <taxon>Propionibacteriaceae</taxon>
        <taxon>Microlunatus</taxon>
    </lineage>
</organism>
<proteinExistence type="predicted"/>
<feature type="transmembrane region" description="Helical" evidence="6">
    <location>
        <begin position="275"/>
        <end position="301"/>
    </location>
</feature>
<feature type="transmembrane region" description="Helical" evidence="6">
    <location>
        <begin position="242"/>
        <end position="263"/>
    </location>
</feature>
<dbReference type="AlphaFoldDB" id="A0A7W5JUX6"/>
<comment type="caution">
    <text evidence="7">The sequence shown here is derived from an EMBL/GenBank/DDBJ whole genome shotgun (WGS) entry which is preliminary data.</text>
</comment>
<evidence type="ECO:0000256" key="4">
    <source>
        <dbReference type="ARBA" id="ARBA00022989"/>
    </source>
</evidence>
<evidence type="ECO:0000256" key="5">
    <source>
        <dbReference type="ARBA" id="ARBA00023136"/>
    </source>
</evidence>
<dbReference type="Pfam" id="PF03631">
    <property type="entry name" value="Virul_fac_BrkB"/>
    <property type="match status" value="1"/>
</dbReference>
<dbReference type="GO" id="GO:0005886">
    <property type="term" value="C:plasma membrane"/>
    <property type="evidence" value="ECO:0007669"/>
    <property type="project" value="UniProtKB-SubCell"/>
</dbReference>
<keyword evidence="5 6" id="KW-0472">Membrane</keyword>
<evidence type="ECO:0000256" key="3">
    <source>
        <dbReference type="ARBA" id="ARBA00022692"/>
    </source>
</evidence>
<dbReference type="RefSeq" id="WP_332836737.1">
    <property type="nucleotide sequence ID" value="NZ_JACHZG010000001.1"/>
</dbReference>
<evidence type="ECO:0000313" key="8">
    <source>
        <dbReference type="Proteomes" id="UP000565572"/>
    </source>
</evidence>
<dbReference type="PANTHER" id="PTHR30213">
    <property type="entry name" value="INNER MEMBRANE PROTEIN YHJD"/>
    <property type="match status" value="1"/>
</dbReference>
<sequence>MSESRRSSTRSVPLKTRWRRSRAVAALGAGGRRFGATRGAQAAKETLLACLRYRVTGLAAEAAFFTVLSLPPLIFGLAGAIGFVAGAFDVVAVANVQAQVLALARRVLTEDIVNSILAPTLENVLAQGSAAVVSVGFLVALWSGSRAVNVFVDTITIMYGLAGRRGFVQQRLLSFVFYLVLVIIGVVLVPLVLAGPGFVQRVLPERLEFLGGLYWPVVLLGAGVFLAGVYDRSLPLKSRLRSGLPGAALALLIWVIGSVLLRLTLSASTGSSTIYGPLAAPIAVLIWLYVMSLAVLVGAAFNAAADKLWPGLTGIDPAEEVRDADTRPIQ</sequence>
<dbReference type="EMBL" id="JACHZG010000001">
    <property type="protein sequence ID" value="MBB3326728.1"/>
    <property type="molecule type" value="Genomic_DNA"/>
</dbReference>
<keyword evidence="3 6" id="KW-0812">Transmembrane</keyword>
<evidence type="ECO:0000313" key="7">
    <source>
        <dbReference type="EMBL" id="MBB3326728.1"/>
    </source>
</evidence>
<evidence type="ECO:0000256" key="2">
    <source>
        <dbReference type="ARBA" id="ARBA00022475"/>
    </source>
</evidence>
<feature type="transmembrane region" description="Helical" evidence="6">
    <location>
        <begin position="73"/>
        <end position="96"/>
    </location>
</feature>
<keyword evidence="8" id="KW-1185">Reference proteome</keyword>
<accession>A0A7W5JUX6</accession>
<keyword evidence="4 6" id="KW-1133">Transmembrane helix</keyword>
<reference evidence="7 8" key="1">
    <citation type="submission" date="2020-08" db="EMBL/GenBank/DDBJ databases">
        <title>Sequencing the genomes of 1000 actinobacteria strains.</title>
        <authorList>
            <person name="Klenk H.-P."/>
        </authorList>
    </citation>
    <scope>NUCLEOTIDE SEQUENCE [LARGE SCALE GENOMIC DNA]</scope>
    <source>
        <strain evidence="7 8">DSM 11053</strain>
    </source>
</reference>
<dbReference type="InterPro" id="IPR017039">
    <property type="entry name" value="Virul_fac_BrkB"/>
</dbReference>